<dbReference type="AlphaFoldDB" id="A0A0P0EQE0"/>
<reference evidence="4" key="3">
    <citation type="submission" date="2021-06" db="EMBL/GenBank/DDBJ databases">
        <title>Interrogation of the integrated mobile genetic elements in gut-associated Bacteroides with a consensus prediction approach.</title>
        <authorList>
            <person name="Campbell D.E."/>
            <person name="Leigh J.R."/>
            <person name="Kim T."/>
            <person name="England W."/>
            <person name="Whitaker R.J."/>
            <person name="Degnan P.H."/>
        </authorList>
    </citation>
    <scope>NUCLEOTIDE SEQUENCE</scope>
    <source>
        <strain evidence="4">VPI-BTDOT2</strain>
    </source>
</reference>
<organism evidence="3 5">
    <name type="scientific">Bacteroides thetaiotaomicron</name>
    <dbReference type="NCBI Taxonomy" id="818"/>
    <lineage>
        <taxon>Bacteria</taxon>
        <taxon>Pseudomonadati</taxon>
        <taxon>Bacteroidota</taxon>
        <taxon>Bacteroidia</taxon>
        <taxon>Bacteroidales</taxon>
        <taxon>Bacteroidaceae</taxon>
        <taxon>Bacteroides</taxon>
    </lineage>
</organism>
<gene>
    <name evidence="3" type="ORF">DW011_06430</name>
    <name evidence="1" type="ORF">GAN75_23120</name>
    <name evidence="2" type="ORF">GAN91_15485</name>
    <name evidence="4" type="ORF">KQP59_02555</name>
</gene>
<dbReference type="Proteomes" id="UP001156216">
    <property type="component" value="Chromosome"/>
</dbReference>
<protein>
    <submittedName>
        <fullName evidence="1">DUF1566 domain-containing protein</fullName>
    </submittedName>
</protein>
<dbReference type="Proteomes" id="UP000436825">
    <property type="component" value="Unassembled WGS sequence"/>
</dbReference>
<dbReference type="EMBL" id="WCRW01000022">
    <property type="protein sequence ID" value="KAB4451321.1"/>
    <property type="molecule type" value="Genomic_DNA"/>
</dbReference>
<dbReference type="GeneID" id="75113211"/>
<evidence type="ECO:0000313" key="2">
    <source>
        <dbReference type="EMBL" id="KAB4480447.1"/>
    </source>
</evidence>
<reference evidence="3 5" key="1">
    <citation type="submission" date="2018-08" db="EMBL/GenBank/DDBJ databases">
        <title>A genome reference for cultivated species of the human gut microbiota.</title>
        <authorList>
            <person name="Zou Y."/>
            <person name="Xue W."/>
            <person name="Luo G."/>
        </authorList>
    </citation>
    <scope>NUCLEOTIDE SEQUENCE [LARGE SCALE GENOMIC DNA]</scope>
    <source>
        <strain evidence="3 5">AF37-12</strain>
    </source>
</reference>
<name>A0A0P0EQE0_BACT4</name>
<evidence type="ECO:0000313" key="3">
    <source>
        <dbReference type="EMBL" id="RHL62477.1"/>
    </source>
</evidence>
<dbReference type="EMBL" id="QROV01000005">
    <property type="protein sequence ID" value="RHL62477.1"/>
    <property type="molecule type" value="Genomic_DNA"/>
</dbReference>
<evidence type="ECO:0000313" key="1">
    <source>
        <dbReference type="EMBL" id="KAB4451321.1"/>
    </source>
</evidence>
<dbReference type="EMBL" id="WCRY01000014">
    <property type="protein sequence ID" value="KAB4480447.1"/>
    <property type="molecule type" value="Genomic_DNA"/>
</dbReference>
<accession>A0A0P0EQE0</accession>
<dbReference type="RefSeq" id="WP_004318655.1">
    <property type="nucleotide sequence ID" value="NZ_CAXSMB010000032.1"/>
</dbReference>
<dbReference type="Proteomes" id="UP000436858">
    <property type="component" value="Unassembled WGS sequence"/>
</dbReference>
<evidence type="ECO:0000313" key="6">
    <source>
        <dbReference type="Proteomes" id="UP000436825"/>
    </source>
</evidence>
<proteinExistence type="predicted"/>
<evidence type="ECO:0000313" key="4">
    <source>
        <dbReference type="EMBL" id="UYU72015.1"/>
    </source>
</evidence>
<evidence type="ECO:0000313" key="7">
    <source>
        <dbReference type="Proteomes" id="UP000436858"/>
    </source>
</evidence>
<dbReference type="Proteomes" id="UP000283616">
    <property type="component" value="Unassembled WGS sequence"/>
</dbReference>
<sequence length="163" mass="17743">MVQTVPGNTWIDGGEENVAVAKTIHYTADEVKAGDYIYSGRSTSDGGLRKRYPNGKAQVIADPKPQSVAGKTVAGVVFCIPKDTDPTGRLTPARLTDDKIMMKDFPNAEIWNYIVNPSLVAAGGPTPIYTTSYWSSTEAYYSPNNAYAIHFPDATLESNDKYL</sequence>
<evidence type="ECO:0000313" key="5">
    <source>
        <dbReference type="Proteomes" id="UP000283616"/>
    </source>
</evidence>
<dbReference type="KEGG" id="btho:Btheta7330_01619"/>
<dbReference type="EMBL" id="CP083681">
    <property type="protein sequence ID" value="UYU72015.1"/>
    <property type="molecule type" value="Genomic_DNA"/>
</dbReference>
<reference evidence="6 7" key="2">
    <citation type="journal article" date="2019" name="Nat. Med.">
        <title>A library of human gut bacterial isolates paired with longitudinal multiomics data enables mechanistic microbiome research.</title>
        <authorList>
            <person name="Poyet M."/>
            <person name="Groussin M."/>
            <person name="Gibbons S.M."/>
            <person name="Avila-Pacheco J."/>
            <person name="Jiang X."/>
            <person name="Kearney S.M."/>
            <person name="Perrotta A.R."/>
            <person name="Berdy B."/>
            <person name="Zhao S."/>
            <person name="Lieberman T.D."/>
            <person name="Swanson P.K."/>
            <person name="Smith M."/>
            <person name="Roesemann S."/>
            <person name="Alexander J.E."/>
            <person name="Rich S.A."/>
            <person name="Livny J."/>
            <person name="Vlamakis H."/>
            <person name="Clish C."/>
            <person name="Bullock K."/>
            <person name="Deik A."/>
            <person name="Scott J."/>
            <person name="Pierce K.A."/>
            <person name="Xavier R.J."/>
            <person name="Alm E.J."/>
        </authorList>
    </citation>
    <scope>NUCLEOTIDE SEQUENCE [LARGE SCALE GENOMIC DNA]</scope>
    <source>
        <strain evidence="1 6">BIOML-A160</strain>
        <strain evidence="2 7">BIOML-A162</strain>
    </source>
</reference>